<dbReference type="EMBL" id="UOFD01000033">
    <property type="protein sequence ID" value="VAW51659.1"/>
    <property type="molecule type" value="Genomic_DNA"/>
</dbReference>
<feature type="domain" description="DUF4124" evidence="2">
    <location>
        <begin position="9"/>
        <end position="49"/>
    </location>
</feature>
<dbReference type="InterPro" id="IPR051548">
    <property type="entry name" value="Grx-like_ET"/>
</dbReference>
<protein>
    <submittedName>
        <fullName evidence="3">Uncharacterized protein</fullName>
    </submittedName>
</protein>
<evidence type="ECO:0000259" key="1">
    <source>
        <dbReference type="Pfam" id="PF00462"/>
    </source>
</evidence>
<dbReference type="GO" id="GO:0009055">
    <property type="term" value="F:electron transfer activity"/>
    <property type="evidence" value="ECO:0007669"/>
    <property type="project" value="TreeGrafter"/>
</dbReference>
<reference evidence="3" key="1">
    <citation type="submission" date="2018-06" db="EMBL/GenBank/DDBJ databases">
        <authorList>
            <person name="Zhirakovskaya E."/>
        </authorList>
    </citation>
    <scope>NUCLEOTIDE SEQUENCE</scope>
</reference>
<feature type="domain" description="Glutaredoxin" evidence="1">
    <location>
        <begin position="72"/>
        <end position="128"/>
    </location>
</feature>
<dbReference type="Pfam" id="PF13511">
    <property type="entry name" value="DUF4124"/>
    <property type="match status" value="1"/>
</dbReference>
<dbReference type="Gene3D" id="3.40.30.10">
    <property type="entry name" value="Glutaredoxin"/>
    <property type="match status" value="1"/>
</dbReference>
<sequence length="159" mass="18565">MTKYLTYTLLLLLFSFPVNGEIYKWVDQHGNTHFTDKPPADKKAEEVKLKINTYTAVQITPLVERLGRKDKVVIYTTERCGYCKKAKQYFRDNNIAYIDYDVEKSRTGKRDYKLLKGKAVPIIIVGDKRMNGFSVPRFAKLYKKQMQKKAGDKNKEEIL</sequence>
<dbReference type="AlphaFoldDB" id="A0A3B0WQW6"/>
<name>A0A3B0WQW6_9ZZZZ</name>
<organism evidence="3">
    <name type="scientific">hydrothermal vent metagenome</name>
    <dbReference type="NCBI Taxonomy" id="652676"/>
    <lineage>
        <taxon>unclassified sequences</taxon>
        <taxon>metagenomes</taxon>
        <taxon>ecological metagenomes</taxon>
    </lineage>
</organism>
<dbReference type="InterPro" id="IPR002109">
    <property type="entry name" value="Glutaredoxin"/>
</dbReference>
<evidence type="ECO:0000313" key="3">
    <source>
        <dbReference type="EMBL" id="VAW51659.1"/>
    </source>
</evidence>
<dbReference type="PANTHER" id="PTHR34386">
    <property type="entry name" value="GLUTAREDOXIN"/>
    <property type="match status" value="1"/>
</dbReference>
<dbReference type="PANTHER" id="PTHR34386:SF1">
    <property type="entry name" value="GLUTAREDOXIN-LIKE PROTEIN NRDH"/>
    <property type="match status" value="1"/>
</dbReference>
<dbReference type="GO" id="GO:0045454">
    <property type="term" value="P:cell redox homeostasis"/>
    <property type="evidence" value="ECO:0007669"/>
    <property type="project" value="TreeGrafter"/>
</dbReference>
<dbReference type="InterPro" id="IPR036249">
    <property type="entry name" value="Thioredoxin-like_sf"/>
</dbReference>
<evidence type="ECO:0000259" key="2">
    <source>
        <dbReference type="Pfam" id="PF13511"/>
    </source>
</evidence>
<dbReference type="InterPro" id="IPR025392">
    <property type="entry name" value="DUF4124"/>
</dbReference>
<dbReference type="PROSITE" id="PS51354">
    <property type="entry name" value="GLUTAREDOXIN_2"/>
    <property type="match status" value="1"/>
</dbReference>
<dbReference type="Pfam" id="PF00462">
    <property type="entry name" value="Glutaredoxin"/>
    <property type="match status" value="1"/>
</dbReference>
<proteinExistence type="predicted"/>
<accession>A0A3B0WQW6</accession>
<dbReference type="CDD" id="cd02976">
    <property type="entry name" value="NrdH"/>
    <property type="match status" value="1"/>
</dbReference>
<dbReference type="SUPFAM" id="SSF52833">
    <property type="entry name" value="Thioredoxin-like"/>
    <property type="match status" value="1"/>
</dbReference>
<gene>
    <name evidence="3" type="ORF">MNBD_GAMMA06-366</name>
</gene>